<keyword evidence="2" id="KW-1185">Reference proteome</keyword>
<sequence length="127" mass="13460">MADYEITRAPNPGMPPRVGAEAQQQPVRHYLGARPVIGVRWRRALIGTALLPGAERLLGLWDWVVHLALAPGAGAGEQTLLTAYCGMPMLLGEVDIVARVEGMPCARCVISIPLDASTAPSQPPPAC</sequence>
<protein>
    <submittedName>
        <fullName evidence="1">Uncharacterized protein</fullName>
    </submittedName>
</protein>
<dbReference type="EMBL" id="JACJID010000011">
    <property type="protein sequence ID" value="MBA8932136.1"/>
    <property type="molecule type" value="Genomic_DNA"/>
</dbReference>
<comment type="caution">
    <text evidence="1">The sequence shown here is derived from an EMBL/GenBank/DDBJ whole genome shotgun (WGS) entry which is preliminary data.</text>
</comment>
<evidence type="ECO:0000313" key="1">
    <source>
        <dbReference type="EMBL" id="MBA8932136.1"/>
    </source>
</evidence>
<organism evidence="1 2">
    <name type="scientific">Kutzneria viridogrisea</name>
    <dbReference type="NCBI Taxonomy" id="47990"/>
    <lineage>
        <taxon>Bacteria</taxon>
        <taxon>Bacillati</taxon>
        <taxon>Actinomycetota</taxon>
        <taxon>Actinomycetes</taxon>
        <taxon>Pseudonocardiales</taxon>
        <taxon>Pseudonocardiaceae</taxon>
        <taxon>Kutzneria</taxon>
    </lineage>
</organism>
<evidence type="ECO:0000313" key="2">
    <source>
        <dbReference type="Proteomes" id="UP000517916"/>
    </source>
</evidence>
<proteinExistence type="predicted"/>
<name>A0ABR6BZR5_9PSEU</name>
<accession>A0ABR6BZR5</accession>
<dbReference type="RefSeq" id="WP_182840661.1">
    <property type="nucleotide sequence ID" value="NZ_BAAABQ010000083.1"/>
</dbReference>
<gene>
    <name evidence="1" type="ORF">BC739_009395</name>
</gene>
<reference evidence="1 2" key="1">
    <citation type="submission" date="2020-08" db="EMBL/GenBank/DDBJ databases">
        <title>Genomic Encyclopedia of Archaeal and Bacterial Type Strains, Phase II (KMG-II): from individual species to whole genera.</title>
        <authorList>
            <person name="Goeker M."/>
        </authorList>
    </citation>
    <scope>NUCLEOTIDE SEQUENCE [LARGE SCALE GENOMIC DNA]</scope>
    <source>
        <strain evidence="1 2">DSM 43850</strain>
    </source>
</reference>
<dbReference type="Proteomes" id="UP000517916">
    <property type="component" value="Unassembled WGS sequence"/>
</dbReference>